<dbReference type="EMBL" id="SMOL01000402">
    <property type="protein sequence ID" value="KAB2615251.1"/>
    <property type="molecule type" value="Genomic_DNA"/>
</dbReference>
<evidence type="ECO:0000313" key="1">
    <source>
        <dbReference type="EMBL" id="KAB2615251.1"/>
    </source>
</evidence>
<sequence>MEDALKVMRCLMDQRVSNCTTITLLWALGGVLATLMDDHSCFEDVRFDPDMDTIKPYKSWNSYNLGIGVRRK</sequence>
<proteinExistence type="predicted"/>
<keyword evidence="2" id="KW-1185">Reference proteome</keyword>
<reference evidence="1 2" key="3">
    <citation type="submission" date="2019-11" db="EMBL/GenBank/DDBJ databases">
        <title>A de novo genome assembly of a pear dwarfing rootstock.</title>
        <authorList>
            <person name="Wang F."/>
            <person name="Wang J."/>
            <person name="Li S."/>
            <person name="Zhang Y."/>
            <person name="Fang M."/>
            <person name="Ma L."/>
            <person name="Zhao Y."/>
            <person name="Jiang S."/>
        </authorList>
    </citation>
    <scope>NUCLEOTIDE SEQUENCE [LARGE SCALE GENOMIC DNA]</scope>
    <source>
        <strain evidence="1">S2</strain>
        <tissue evidence="1">Leaf</tissue>
    </source>
</reference>
<comment type="caution">
    <text evidence="1">The sequence shown here is derived from an EMBL/GenBank/DDBJ whole genome shotgun (WGS) entry which is preliminary data.</text>
</comment>
<reference evidence="1 2" key="1">
    <citation type="submission" date="2019-09" db="EMBL/GenBank/DDBJ databases">
        <authorList>
            <person name="Ou C."/>
        </authorList>
    </citation>
    <scope>NUCLEOTIDE SEQUENCE [LARGE SCALE GENOMIC DNA]</scope>
    <source>
        <strain evidence="1">S2</strain>
        <tissue evidence="1">Leaf</tissue>
    </source>
</reference>
<accession>A0A5N5GMZ9</accession>
<gene>
    <name evidence="1" type="ORF">D8674_021839</name>
</gene>
<protein>
    <submittedName>
        <fullName evidence="1">S2-RNase</fullName>
    </submittedName>
</protein>
<evidence type="ECO:0000313" key="2">
    <source>
        <dbReference type="Proteomes" id="UP000327157"/>
    </source>
</evidence>
<reference evidence="2" key="2">
    <citation type="submission" date="2019-10" db="EMBL/GenBank/DDBJ databases">
        <title>A de novo genome assembly of a pear dwarfing rootstock.</title>
        <authorList>
            <person name="Wang F."/>
            <person name="Wang J."/>
            <person name="Li S."/>
            <person name="Zhang Y."/>
            <person name="Fang M."/>
            <person name="Ma L."/>
            <person name="Zhao Y."/>
            <person name="Jiang S."/>
        </authorList>
    </citation>
    <scope>NUCLEOTIDE SEQUENCE [LARGE SCALE GENOMIC DNA]</scope>
</reference>
<dbReference type="AlphaFoldDB" id="A0A5N5GMZ9"/>
<organism evidence="1 2">
    <name type="scientific">Pyrus ussuriensis x Pyrus communis</name>
    <dbReference type="NCBI Taxonomy" id="2448454"/>
    <lineage>
        <taxon>Eukaryota</taxon>
        <taxon>Viridiplantae</taxon>
        <taxon>Streptophyta</taxon>
        <taxon>Embryophyta</taxon>
        <taxon>Tracheophyta</taxon>
        <taxon>Spermatophyta</taxon>
        <taxon>Magnoliopsida</taxon>
        <taxon>eudicotyledons</taxon>
        <taxon>Gunneridae</taxon>
        <taxon>Pentapetalae</taxon>
        <taxon>rosids</taxon>
        <taxon>fabids</taxon>
        <taxon>Rosales</taxon>
        <taxon>Rosaceae</taxon>
        <taxon>Amygdaloideae</taxon>
        <taxon>Maleae</taxon>
        <taxon>Pyrus</taxon>
    </lineage>
</organism>
<dbReference type="Proteomes" id="UP000327157">
    <property type="component" value="Chromosome 3"/>
</dbReference>
<name>A0A5N5GMZ9_9ROSA</name>